<protein>
    <submittedName>
        <fullName evidence="3">CPBP family intramembrane metalloprotease</fullName>
    </submittedName>
</protein>
<feature type="transmembrane region" description="Helical" evidence="1">
    <location>
        <begin position="181"/>
        <end position="199"/>
    </location>
</feature>
<dbReference type="Proteomes" id="UP000818323">
    <property type="component" value="Unassembled WGS sequence"/>
</dbReference>
<dbReference type="Pfam" id="PF02517">
    <property type="entry name" value="Rce1-like"/>
    <property type="match status" value="1"/>
</dbReference>
<reference evidence="3 4" key="1">
    <citation type="submission" date="2020-01" db="EMBL/GenBank/DDBJ databases">
        <title>Microvirga sp. nov., an arsenate reduction bacterium isolated from Tibet hotspring sediments.</title>
        <authorList>
            <person name="Yuan C.-G."/>
        </authorList>
    </citation>
    <scope>NUCLEOTIDE SEQUENCE [LARGE SCALE GENOMIC DNA]</scope>
    <source>
        <strain evidence="3 4">SYSU G3D203</strain>
    </source>
</reference>
<organism evidence="3 4">
    <name type="scientific">Microvirga arsenatis</name>
    <dbReference type="NCBI Taxonomy" id="2692265"/>
    <lineage>
        <taxon>Bacteria</taxon>
        <taxon>Pseudomonadati</taxon>
        <taxon>Pseudomonadota</taxon>
        <taxon>Alphaproteobacteria</taxon>
        <taxon>Hyphomicrobiales</taxon>
        <taxon>Methylobacteriaceae</taxon>
        <taxon>Microvirga</taxon>
    </lineage>
</organism>
<dbReference type="InterPro" id="IPR003675">
    <property type="entry name" value="Rce1/LyrA-like_dom"/>
</dbReference>
<keyword evidence="3" id="KW-0482">Metalloprotease</keyword>
<keyword evidence="1" id="KW-0812">Transmembrane</keyword>
<proteinExistence type="predicted"/>
<keyword evidence="4" id="KW-1185">Reference proteome</keyword>
<name>A0ABW9YTH0_9HYPH</name>
<evidence type="ECO:0000313" key="4">
    <source>
        <dbReference type="Proteomes" id="UP000818323"/>
    </source>
</evidence>
<evidence type="ECO:0000256" key="1">
    <source>
        <dbReference type="SAM" id="Phobius"/>
    </source>
</evidence>
<dbReference type="EMBL" id="JAAAXJ010000002">
    <property type="protein sequence ID" value="NBJ23652.1"/>
    <property type="molecule type" value="Genomic_DNA"/>
</dbReference>
<dbReference type="RefSeq" id="WP_161721160.1">
    <property type="nucleotide sequence ID" value="NZ_JAAAXI010000001.1"/>
</dbReference>
<gene>
    <name evidence="3" type="ORF">GR303_04700</name>
</gene>
<feature type="transmembrane region" description="Helical" evidence="1">
    <location>
        <begin position="211"/>
        <end position="232"/>
    </location>
</feature>
<keyword evidence="1" id="KW-1133">Transmembrane helix</keyword>
<accession>A0ABW9YTH0</accession>
<keyword evidence="3" id="KW-0378">Hydrolase</keyword>
<dbReference type="GO" id="GO:0008237">
    <property type="term" value="F:metallopeptidase activity"/>
    <property type="evidence" value="ECO:0007669"/>
    <property type="project" value="UniProtKB-KW"/>
</dbReference>
<feature type="transmembrane region" description="Helical" evidence="1">
    <location>
        <begin position="6"/>
        <end position="25"/>
    </location>
</feature>
<feature type="transmembrane region" description="Helical" evidence="1">
    <location>
        <begin position="89"/>
        <end position="116"/>
    </location>
</feature>
<keyword evidence="3" id="KW-0645">Protease</keyword>
<feature type="transmembrane region" description="Helical" evidence="1">
    <location>
        <begin position="46"/>
        <end position="69"/>
    </location>
</feature>
<evidence type="ECO:0000259" key="2">
    <source>
        <dbReference type="Pfam" id="PF02517"/>
    </source>
</evidence>
<comment type="caution">
    <text evidence="3">The sequence shown here is derived from an EMBL/GenBank/DDBJ whole genome shotgun (WGS) entry which is preliminary data.</text>
</comment>
<keyword evidence="1" id="KW-0472">Membrane</keyword>
<sequence>MWFLAPFAVFGAIGLIGVASLIPTLGPTLDKLRSLPKPPSQSDVGLVALVLIQPTMLVLLTVAAGVLLADRVGLRSYLLAWSRGVSLPGSFGSGVPAAIGLALATGTAIIALDLLFKEVMEPGSIAKLAGTSPMPNWAARASAILYGGITEEVMMRFGLMTLLIWLASLVLPGTFASRPGILIGTAIIVSALLFGLGHLPRLFAATQPSTALVLHIVVLNMLAGLAYGWLYWRHSLEHAMLAHALTHVTFWIMTPGLVRIGQSLAK</sequence>
<evidence type="ECO:0000313" key="3">
    <source>
        <dbReference type="EMBL" id="NBJ23652.1"/>
    </source>
</evidence>
<feature type="domain" description="CAAX prenyl protease 2/Lysostaphin resistance protein A-like" evidence="2">
    <location>
        <begin position="141"/>
        <end position="247"/>
    </location>
</feature>
<feature type="transmembrane region" description="Helical" evidence="1">
    <location>
        <begin position="157"/>
        <end position="175"/>
    </location>
</feature>